<dbReference type="AlphaFoldDB" id="A0AA38XPJ3"/>
<proteinExistence type="predicted"/>
<feature type="compositionally biased region" description="Pro residues" evidence="1">
    <location>
        <begin position="207"/>
        <end position="217"/>
    </location>
</feature>
<reference evidence="2" key="1">
    <citation type="submission" date="2022-10" db="EMBL/GenBank/DDBJ databases">
        <title>Culturing micro-colonial fungi from biological soil crusts in the Mojave desert and describing Neophaeococcomyces mojavensis, and introducing the new genera and species Taxawa tesnikishii.</title>
        <authorList>
            <person name="Kurbessoian T."/>
            <person name="Stajich J.E."/>
        </authorList>
    </citation>
    <scope>NUCLEOTIDE SEQUENCE</scope>
    <source>
        <strain evidence="2">TK_41</strain>
    </source>
</reference>
<accession>A0AA38XPJ3</accession>
<organism evidence="2 3">
    <name type="scientific">Cladophialophora chaetospira</name>
    <dbReference type="NCBI Taxonomy" id="386627"/>
    <lineage>
        <taxon>Eukaryota</taxon>
        <taxon>Fungi</taxon>
        <taxon>Dikarya</taxon>
        <taxon>Ascomycota</taxon>
        <taxon>Pezizomycotina</taxon>
        <taxon>Eurotiomycetes</taxon>
        <taxon>Chaetothyriomycetidae</taxon>
        <taxon>Chaetothyriales</taxon>
        <taxon>Herpotrichiellaceae</taxon>
        <taxon>Cladophialophora</taxon>
    </lineage>
</organism>
<comment type="caution">
    <text evidence="2">The sequence shown here is derived from an EMBL/GenBank/DDBJ whole genome shotgun (WGS) entry which is preliminary data.</text>
</comment>
<evidence type="ECO:0000313" key="3">
    <source>
        <dbReference type="Proteomes" id="UP001172673"/>
    </source>
</evidence>
<dbReference type="EMBL" id="JAPDRK010000001">
    <property type="protein sequence ID" value="KAJ9616866.1"/>
    <property type="molecule type" value="Genomic_DNA"/>
</dbReference>
<sequence>MSHDPANSLIIFRLHLIEKFEQFLRQRPSNTRTLHLTSLVPRLSDSGHIKSGEGYPAKITFSECIQRGLDHRKRFVEGNKRWGFGNRPRFDSPYERDNDPEPHAILRKKMKTRAAEGVEQAKVYEHEFGLDYIYKPATAQELQQEERVRLMKRTHPGAFDRRKVIDALTMLRNTYPVEYEAALAEIELAKRNQVNRKVKAAKVSAPMPSPETRPESPPGKEVYRHSNESNLSFASFVSADTFGAQVKTVKKKAGKLVTAFKKAASKVPGLRHKKGEENLREHLAPHSAESLVELTADSPSPFEQALRRVGIQDKPDRISEWTGIVEYQPGTALELDGSARMRDSTYIAYQPTDTRSSREFTIDAGAVESPTSPANHILIAKSFVIDAGLVLPPTSPIEELYNHAAASVEDLTIIVPPCHQVEHSNIAELSATHEAPVAELPVPKLPVAEMPVAELPSDAATAAPAPVEVKMRKRDRFRGRFTFGARL</sequence>
<feature type="region of interest" description="Disordered" evidence="1">
    <location>
        <begin position="200"/>
        <end position="223"/>
    </location>
</feature>
<evidence type="ECO:0000256" key="1">
    <source>
        <dbReference type="SAM" id="MobiDB-lite"/>
    </source>
</evidence>
<dbReference type="Proteomes" id="UP001172673">
    <property type="component" value="Unassembled WGS sequence"/>
</dbReference>
<gene>
    <name evidence="2" type="ORF">H2200_000586</name>
</gene>
<keyword evidence="3" id="KW-1185">Reference proteome</keyword>
<evidence type="ECO:0000313" key="2">
    <source>
        <dbReference type="EMBL" id="KAJ9616866.1"/>
    </source>
</evidence>
<protein>
    <submittedName>
        <fullName evidence="2">Uncharacterized protein</fullName>
    </submittedName>
</protein>
<name>A0AA38XPJ3_9EURO</name>